<dbReference type="SUPFAM" id="SSF101690">
    <property type="entry name" value="PAZ domain"/>
    <property type="match status" value="1"/>
</dbReference>
<protein>
    <submittedName>
        <fullName evidence="3">Protein argonaute 1A</fullName>
    </submittedName>
</protein>
<keyword evidence="4" id="KW-1185">Reference proteome</keyword>
<name>A0A559M8H0_9HELO</name>
<evidence type="ECO:0000259" key="2">
    <source>
        <dbReference type="PROSITE" id="PS50822"/>
    </source>
</evidence>
<organism evidence="3 4">
    <name type="scientific">Lachnellula willkommii</name>
    <dbReference type="NCBI Taxonomy" id="215461"/>
    <lineage>
        <taxon>Eukaryota</taxon>
        <taxon>Fungi</taxon>
        <taxon>Dikarya</taxon>
        <taxon>Ascomycota</taxon>
        <taxon>Pezizomycotina</taxon>
        <taxon>Leotiomycetes</taxon>
        <taxon>Helotiales</taxon>
        <taxon>Lachnaceae</taxon>
        <taxon>Lachnellula</taxon>
    </lineage>
</organism>
<dbReference type="InterPro" id="IPR036397">
    <property type="entry name" value="RNaseH_sf"/>
</dbReference>
<dbReference type="Gene3D" id="3.30.420.10">
    <property type="entry name" value="Ribonuclease H-like superfamily/Ribonuclease H"/>
    <property type="match status" value="1"/>
</dbReference>
<feature type="compositionally biased region" description="Low complexity" evidence="1">
    <location>
        <begin position="106"/>
        <end position="125"/>
    </location>
</feature>
<reference evidence="3 4" key="1">
    <citation type="submission" date="2018-05" db="EMBL/GenBank/DDBJ databases">
        <title>Genome sequencing and assembly of the regulated plant pathogen Lachnellula willkommii and related sister species for the development of diagnostic species identification markers.</title>
        <authorList>
            <person name="Giroux E."/>
            <person name="Bilodeau G."/>
        </authorList>
    </citation>
    <scope>NUCLEOTIDE SEQUENCE [LARGE SCALE GENOMIC DNA]</scope>
    <source>
        <strain evidence="3 4">CBS 172.35</strain>
    </source>
</reference>
<dbReference type="PROSITE" id="PS50822">
    <property type="entry name" value="PIWI"/>
    <property type="match status" value="1"/>
</dbReference>
<dbReference type="SUPFAM" id="SSF53098">
    <property type="entry name" value="Ribonuclease H-like"/>
    <property type="match status" value="1"/>
</dbReference>
<evidence type="ECO:0000313" key="4">
    <source>
        <dbReference type="Proteomes" id="UP000315522"/>
    </source>
</evidence>
<dbReference type="EMBL" id="QGML01001349">
    <property type="protein sequence ID" value="TVY89240.1"/>
    <property type="molecule type" value="Genomic_DNA"/>
</dbReference>
<dbReference type="InterPro" id="IPR003165">
    <property type="entry name" value="Piwi"/>
</dbReference>
<dbReference type="InterPro" id="IPR036085">
    <property type="entry name" value="PAZ_dom_sf"/>
</dbReference>
<dbReference type="Proteomes" id="UP000315522">
    <property type="component" value="Unassembled WGS sequence"/>
</dbReference>
<evidence type="ECO:0000313" key="3">
    <source>
        <dbReference type="EMBL" id="TVY89240.1"/>
    </source>
</evidence>
<comment type="caution">
    <text evidence="3">The sequence shown here is derived from an EMBL/GenBank/DDBJ whole genome shotgun (WGS) entry which is preliminary data.</text>
</comment>
<dbReference type="AlphaFoldDB" id="A0A559M8H0"/>
<accession>A0A559M8H0</accession>
<feature type="compositionally biased region" description="Low complexity" evidence="1">
    <location>
        <begin position="143"/>
        <end position="158"/>
    </location>
</feature>
<dbReference type="Gene3D" id="3.40.50.2300">
    <property type="match status" value="1"/>
</dbReference>
<dbReference type="SMART" id="SM00950">
    <property type="entry name" value="Piwi"/>
    <property type="match status" value="1"/>
</dbReference>
<feature type="region of interest" description="Disordered" evidence="1">
    <location>
        <begin position="96"/>
        <end position="164"/>
    </location>
</feature>
<dbReference type="Pfam" id="PF08699">
    <property type="entry name" value="ArgoL1"/>
    <property type="match status" value="1"/>
</dbReference>
<dbReference type="PANTHER" id="PTHR22891">
    <property type="entry name" value="EUKARYOTIC TRANSLATION INITIATION FACTOR 2C"/>
    <property type="match status" value="1"/>
</dbReference>
<evidence type="ECO:0000256" key="1">
    <source>
        <dbReference type="SAM" id="MobiDB-lite"/>
    </source>
</evidence>
<feature type="domain" description="Piwi" evidence="2">
    <location>
        <begin position="795"/>
        <end position="1024"/>
    </location>
</feature>
<proteinExistence type="predicted"/>
<dbReference type="Gene3D" id="2.170.260.10">
    <property type="entry name" value="paz domain"/>
    <property type="match status" value="1"/>
</dbReference>
<sequence>MPKFCSYCKTAPADHTIHQCRRAPEWPPWNNQWCDRCGDSSHEASQCTVAPPHDIFVCGKCGHEGHHISKLCRLNSQVQSELDQFTKLKRDEVVRKRDEAAKKRASAASGSTASSSSSRTAGPSSRNTGQSKTLPLRGPPPSKSSAKPSSSASKGSGSVQQPPTELKELRMKKAENFEPPKPEQEDQEKAEWAKSNYKLATSQCSTARKDGDIRANFFRVNINVNIQNNPDIRLYRIVLGQIQGRTVTNRHAKRALIDQILNQYGPHAQIWVTDYSHYIVSVGPLYNDPTLPNTVGTVFEAPHNRLSGTGTVIDQITSFIVYERRLNFPELRRWVDPAVLFDQRNTYLPDEDLKMLNILSWKHIYDRAHPRGQFKTVGNKFYSVVTANNNSKFLGNWVYLVRNGFYSSMRPGNGSLLLNVNATTTAFYPSVTVAVWLDRRLGAFNSMPTPKLQAELTGLKVIFNGDPQRKIRVITGFSALDVDRQMFTPNNGASTTVRNYMRSQYSAPQRPGLDFLSGACCVNTGSRVANQEIWYPADHLEIVEWQSVKVLIDDPNMSSQMIGFAKRNPSENQAMILQDARYPLGIEQVGQTQHMYQSFGLDISPEFITTESRYLRPPVLWYTKPGQPRNNNKGEMPIVRNNASWNLKPISENANHSFLTAITQTQAAPLDIHIIRVTQHGRGGNVGIFPTKIRNALNTYGIFINQGQLPMVADAAKNFNLVSQTRRMNFKATLDAAYTQLGSPRLVVVLLPNTDTTTYSDVKWWADCDCGVPTLGGVNLGPRLDELETILGGRTMIVGADVTHAGKGDRSCPSLAGVVATCDQQVVHYLASARLQPNNTEYIADLEGMMLERLATYRRWSDHGRDSFPERIVFYRDGVSESQYGMIRDRELPQIQRACRQAMQGNETMPRITLVIVGKRHHSRFYGWNPRDTANLNAGLVVDRDVIAPKQFNFYLQSHGSPLGTARSAHYVVLENGIGYNANQLQQLTNFLCFYGSRATKGLSVCTPARYADILCDRLRMYMRPVIEHQLQAPMNAGLPWYRQRPQLWEVPNPQDPANDPRTNPWHPDLDDIMFYL</sequence>
<dbReference type="Pfam" id="PF02171">
    <property type="entry name" value="Piwi"/>
    <property type="match status" value="1"/>
</dbReference>
<gene>
    <name evidence="3" type="primary">AGO1A</name>
    <name evidence="3" type="ORF">LAWI1_G005517</name>
</gene>
<dbReference type="GO" id="GO:0003676">
    <property type="term" value="F:nucleic acid binding"/>
    <property type="evidence" value="ECO:0007669"/>
    <property type="project" value="InterPro"/>
</dbReference>
<dbReference type="InterPro" id="IPR012337">
    <property type="entry name" value="RNaseH-like_sf"/>
</dbReference>
<dbReference type="SMART" id="SM01163">
    <property type="entry name" value="DUF1785"/>
    <property type="match status" value="1"/>
</dbReference>
<dbReference type="InterPro" id="IPR014811">
    <property type="entry name" value="ArgoL1"/>
</dbReference>